<feature type="compositionally biased region" description="Pro residues" evidence="11">
    <location>
        <begin position="1"/>
        <end position="17"/>
    </location>
</feature>
<dbReference type="Proteomes" id="UP001589718">
    <property type="component" value="Unassembled WGS sequence"/>
</dbReference>
<evidence type="ECO:0000256" key="1">
    <source>
        <dbReference type="ARBA" id="ARBA00001947"/>
    </source>
</evidence>
<evidence type="ECO:0000256" key="5">
    <source>
        <dbReference type="ARBA" id="ARBA00022723"/>
    </source>
</evidence>
<keyword evidence="10 12" id="KW-0472">Membrane</keyword>
<name>A0ABV5PGN4_STRCM</name>
<feature type="compositionally biased region" description="Basic and acidic residues" evidence="11">
    <location>
        <begin position="21"/>
        <end position="30"/>
    </location>
</feature>
<dbReference type="Gene3D" id="3.30.2010.10">
    <property type="entry name" value="Metalloproteases ('zincins'), catalytic domain"/>
    <property type="match status" value="1"/>
</dbReference>
<accession>A0ABV5PGN4</accession>
<evidence type="ECO:0000256" key="11">
    <source>
        <dbReference type="SAM" id="MobiDB-lite"/>
    </source>
</evidence>
<feature type="compositionally biased region" description="Basic and acidic residues" evidence="11">
    <location>
        <begin position="66"/>
        <end position="94"/>
    </location>
</feature>
<organism evidence="14 15">
    <name type="scientific">Streptomyces cremeus</name>
    <dbReference type="NCBI Taxonomy" id="66881"/>
    <lineage>
        <taxon>Bacteria</taxon>
        <taxon>Bacillati</taxon>
        <taxon>Actinomycetota</taxon>
        <taxon>Actinomycetes</taxon>
        <taxon>Kitasatosporales</taxon>
        <taxon>Streptomycetaceae</taxon>
        <taxon>Streptomyces</taxon>
    </lineage>
</organism>
<dbReference type="EMBL" id="JBHMCR010000009">
    <property type="protein sequence ID" value="MFB9522239.1"/>
    <property type="molecule type" value="Genomic_DNA"/>
</dbReference>
<protein>
    <submittedName>
        <fullName evidence="14">M48 family metalloprotease</fullName>
        <ecNumber evidence="14">3.4.24.-</ecNumber>
    </submittedName>
</protein>
<proteinExistence type="predicted"/>
<feature type="transmembrane region" description="Helical" evidence="12">
    <location>
        <begin position="197"/>
        <end position="218"/>
    </location>
</feature>
<feature type="transmembrane region" description="Helical" evidence="12">
    <location>
        <begin position="353"/>
        <end position="373"/>
    </location>
</feature>
<comment type="cofactor">
    <cofactor evidence="1">
        <name>Zn(2+)</name>
        <dbReference type="ChEBI" id="CHEBI:29105"/>
    </cofactor>
</comment>
<keyword evidence="5" id="KW-0479">Metal-binding</keyword>
<keyword evidence="3" id="KW-0645">Protease</keyword>
<evidence type="ECO:0000256" key="8">
    <source>
        <dbReference type="ARBA" id="ARBA00022989"/>
    </source>
</evidence>
<keyword evidence="7" id="KW-0862">Zinc</keyword>
<feature type="region of interest" description="Disordered" evidence="11">
    <location>
        <begin position="1"/>
        <end position="160"/>
    </location>
</feature>
<dbReference type="InterPro" id="IPR001915">
    <property type="entry name" value="Peptidase_M48"/>
</dbReference>
<comment type="caution">
    <text evidence="14">The sequence shown here is derived from an EMBL/GenBank/DDBJ whole genome shotgun (WGS) entry which is preliminary data.</text>
</comment>
<evidence type="ECO:0000313" key="14">
    <source>
        <dbReference type="EMBL" id="MFB9522239.1"/>
    </source>
</evidence>
<dbReference type="Pfam" id="PF01435">
    <property type="entry name" value="Peptidase_M48"/>
    <property type="match status" value="1"/>
</dbReference>
<evidence type="ECO:0000259" key="13">
    <source>
        <dbReference type="Pfam" id="PF01435"/>
    </source>
</evidence>
<evidence type="ECO:0000313" key="15">
    <source>
        <dbReference type="Proteomes" id="UP001589718"/>
    </source>
</evidence>
<keyword evidence="9 14" id="KW-0482">Metalloprotease</keyword>
<sequence>MTSAPEPPQGPRYPEPPVLRDVTHLSEKLRSRAAPPDPEDGPGHPDRAGRRRRAAGAGRRPSSYGDRQDDGEPPRSESRYEEAHTLLARLRDLLDGPEPPGPWERRRHPGSPPAPGFAGTEADDAAEDGFPPGPVPYAARPDPWPRRPPAGPGAAAASRLRLSSRERRMDATAVCQLLTQLPWAVCSALLIGRLSSLLLGGLGWLPLALWAGAGLLVFHRSSETLLARYLLRLEHPSGRELDHLRPLWAQVTARAGVDGRGYALWIEDSRELTAFATGRRIVAVTRQAVRSLPDGQLAAVLAHELGHQREGHSWAAPLGRWYGMPARALASGLRRVLLHAWLRRKDLARSQRLTAVLVLLLAFGALTLATWGLPLALLAGPFVLGATARRAEYRADRHAAVLGYGPQLASVLERSIERELADRNSRFRGRRPSLVVRLLTTRADTATRLHRLRPYLETRER</sequence>
<evidence type="ECO:0000256" key="10">
    <source>
        <dbReference type="ARBA" id="ARBA00023136"/>
    </source>
</evidence>
<keyword evidence="2" id="KW-1003">Cell membrane</keyword>
<evidence type="ECO:0000256" key="4">
    <source>
        <dbReference type="ARBA" id="ARBA00022692"/>
    </source>
</evidence>
<gene>
    <name evidence="14" type="ORF">ACFFTU_20020</name>
</gene>
<evidence type="ECO:0000256" key="9">
    <source>
        <dbReference type="ARBA" id="ARBA00023049"/>
    </source>
</evidence>
<dbReference type="GO" id="GO:0008237">
    <property type="term" value="F:metallopeptidase activity"/>
    <property type="evidence" value="ECO:0007669"/>
    <property type="project" value="UniProtKB-KW"/>
</dbReference>
<evidence type="ECO:0000256" key="2">
    <source>
        <dbReference type="ARBA" id="ARBA00022475"/>
    </source>
</evidence>
<dbReference type="InterPro" id="IPR050083">
    <property type="entry name" value="HtpX_protease"/>
</dbReference>
<dbReference type="PANTHER" id="PTHR43221:SF2">
    <property type="entry name" value="PROTEASE HTPX HOMOLOG"/>
    <property type="match status" value="1"/>
</dbReference>
<dbReference type="EC" id="3.4.24.-" evidence="14"/>
<keyword evidence="4 12" id="KW-0812">Transmembrane</keyword>
<evidence type="ECO:0000256" key="7">
    <source>
        <dbReference type="ARBA" id="ARBA00022833"/>
    </source>
</evidence>
<dbReference type="RefSeq" id="WP_345228957.1">
    <property type="nucleotide sequence ID" value="NZ_BAAAXE010000015.1"/>
</dbReference>
<keyword evidence="15" id="KW-1185">Reference proteome</keyword>
<evidence type="ECO:0000256" key="6">
    <source>
        <dbReference type="ARBA" id="ARBA00022801"/>
    </source>
</evidence>
<reference evidence="14 15" key="1">
    <citation type="submission" date="2024-09" db="EMBL/GenBank/DDBJ databases">
        <authorList>
            <person name="Sun Q."/>
            <person name="Mori K."/>
        </authorList>
    </citation>
    <scope>NUCLEOTIDE SEQUENCE [LARGE SCALE GENOMIC DNA]</scope>
    <source>
        <strain evidence="14 15">JCM 4362</strain>
    </source>
</reference>
<evidence type="ECO:0000256" key="12">
    <source>
        <dbReference type="SAM" id="Phobius"/>
    </source>
</evidence>
<dbReference type="PANTHER" id="PTHR43221">
    <property type="entry name" value="PROTEASE HTPX"/>
    <property type="match status" value="1"/>
</dbReference>
<keyword evidence="6 14" id="KW-0378">Hydrolase</keyword>
<evidence type="ECO:0000256" key="3">
    <source>
        <dbReference type="ARBA" id="ARBA00022670"/>
    </source>
</evidence>
<keyword evidence="8 12" id="KW-1133">Transmembrane helix</keyword>
<feature type="domain" description="Peptidase M48" evidence="13">
    <location>
        <begin position="251"/>
        <end position="408"/>
    </location>
</feature>